<evidence type="ECO:0000256" key="1">
    <source>
        <dbReference type="SAM" id="MobiDB-lite"/>
    </source>
</evidence>
<evidence type="ECO:0000313" key="2">
    <source>
        <dbReference type="EMBL" id="CAB0041890.1"/>
    </source>
</evidence>
<sequence length="914" mass="102676">MRERERAKGGKVAGVGTYKHEYLNKCFWRTATTASAEHSASCVQIRHYCSSISSSSSSWQKNRSCTKNSIRRGVRSRKSAFILVFSWMFLVSRTGPRREDEYTNSAGVCWDISSLFLACYMLHAVYKCTVARTPPSQGARRVPATTTTTTTTTATPCKLEPPVRMFSCSTSGVYWRAKQRYFPQKFVLIRSFDRDSCSLVISHKNNRHASRPCVIRFCMDLRGTAATMRPLQHPSRRCCCCCITSAVCVAERSDCVHFSFLARSSSSSSSGDGGTLYAETLYTGGHVPGDATAEAATGSLLLLCRARYIVPDQSTGCCSKEVAVEAAIGWKESQVCFVQGHAHSPSSYSHPRGRHRRCRSRIIGKRAARAFPPTTQVLSEQRVWRGRKSSRKAPRFGARTPAAHQFCNWRIFIVLSSADAADAATTTTTTTTLSRVHPKTPSRRHRRAAPRRTMSQHLRASYIMNERRAPSKTRTHTLESRAHRSIIRGEKIPFPAVSRCAWIVIIPNFSSTARWRSKSRPYATNIMHTANARLHRVQVAVHDREAAAANQLEDLALHLSRRRWHDGRVRELQQQQHSPRAVDIMQCSRALHHTLYVSIGLRTDCPASAAAASSHRVIESLRLKLTASTAMWLKRVTPAGPRRSPSSRAAAASYLSRIRESWSNSWMKIHPVRCSATAAAKPYSIARHKTKLRTIVSLTTRRTRGFACAAMSTTRREHGSERMNELQNFLITMHARVSSIVRARLIAMPIVHAVHIWASNASRRDELVVPGSSVWQRTCGARAICAICGWSCAPSTRCSIYNIPARIRLRVIYIFDLRATSARRAHIYRVARRLKIQAGNMRVRPREVLQGSIRAPLKTNRSRLEKRSQTRRRHAPEDWRRPAESNSPRPIPAQFDPNCPGCRSAPSAACLRFH</sequence>
<organism evidence="2 3">
    <name type="scientific">Trichogramma brassicae</name>
    <dbReference type="NCBI Taxonomy" id="86971"/>
    <lineage>
        <taxon>Eukaryota</taxon>
        <taxon>Metazoa</taxon>
        <taxon>Ecdysozoa</taxon>
        <taxon>Arthropoda</taxon>
        <taxon>Hexapoda</taxon>
        <taxon>Insecta</taxon>
        <taxon>Pterygota</taxon>
        <taxon>Neoptera</taxon>
        <taxon>Endopterygota</taxon>
        <taxon>Hymenoptera</taxon>
        <taxon>Apocrita</taxon>
        <taxon>Proctotrupomorpha</taxon>
        <taxon>Chalcidoidea</taxon>
        <taxon>Trichogrammatidae</taxon>
        <taxon>Trichogramma</taxon>
    </lineage>
</organism>
<feature type="region of interest" description="Disordered" evidence="1">
    <location>
        <begin position="859"/>
        <end position="898"/>
    </location>
</feature>
<name>A0A6H5IXG9_9HYME</name>
<dbReference type="Proteomes" id="UP000479190">
    <property type="component" value="Unassembled WGS sequence"/>
</dbReference>
<reference evidence="2 3" key="1">
    <citation type="submission" date="2020-02" db="EMBL/GenBank/DDBJ databases">
        <authorList>
            <person name="Ferguson B K."/>
        </authorList>
    </citation>
    <scope>NUCLEOTIDE SEQUENCE [LARGE SCALE GENOMIC DNA]</scope>
</reference>
<proteinExistence type="predicted"/>
<dbReference type="AlphaFoldDB" id="A0A6H5IXG9"/>
<accession>A0A6H5IXG9</accession>
<evidence type="ECO:0000313" key="3">
    <source>
        <dbReference type="Proteomes" id="UP000479190"/>
    </source>
</evidence>
<feature type="region of interest" description="Disordered" evidence="1">
    <location>
        <begin position="424"/>
        <end position="454"/>
    </location>
</feature>
<dbReference type="EMBL" id="CADCXV010001139">
    <property type="protein sequence ID" value="CAB0041890.1"/>
    <property type="molecule type" value="Genomic_DNA"/>
</dbReference>
<keyword evidence="3" id="KW-1185">Reference proteome</keyword>
<protein>
    <submittedName>
        <fullName evidence="2">Uncharacterized protein</fullName>
    </submittedName>
</protein>
<gene>
    <name evidence="2" type="ORF">TBRA_LOCUS13534</name>
</gene>
<feature type="compositionally biased region" description="Basic residues" evidence="1">
    <location>
        <begin position="436"/>
        <end position="450"/>
    </location>
</feature>